<keyword evidence="1 5" id="KW-0328">Glycosyltransferase</keyword>
<evidence type="ECO:0000313" key="5">
    <source>
        <dbReference type="EMBL" id="AIG64444.1"/>
    </source>
</evidence>
<organism evidence="5 6">
    <name type="scientific">Corynebacterium atypicum</name>
    <dbReference type="NCBI Taxonomy" id="191610"/>
    <lineage>
        <taxon>Bacteria</taxon>
        <taxon>Bacillati</taxon>
        <taxon>Actinomycetota</taxon>
        <taxon>Actinomycetes</taxon>
        <taxon>Mycobacteriales</taxon>
        <taxon>Corynebacteriaceae</taxon>
        <taxon>Corynebacterium</taxon>
    </lineage>
</organism>
<keyword evidence="6" id="KW-1185">Reference proteome</keyword>
<evidence type="ECO:0000259" key="4">
    <source>
        <dbReference type="Pfam" id="PF13439"/>
    </source>
</evidence>
<evidence type="ECO:0000313" key="6">
    <source>
        <dbReference type="Proteomes" id="UP000028504"/>
    </source>
</evidence>
<dbReference type="RefSeq" id="WP_038608298.1">
    <property type="nucleotide sequence ID" value="NZ_CP008944.1"/>
</dbReference>
<protein>
    <submittedName>
        <fullName evidence="5">GDP-mannose-dependent alpha-(1-6)-phosphatidylinositol monomannoside mannosyltransferase</fullName>
    </submittedName>
</protein>
<dbReference type="Proteomes" id="UP000028504">
    <property type="component" value="Chromosome"/>
</dbReference>
<dbReference type="Pfam" id="PF00534">
    <property type="entry name" value="Glycos_transf_1"/>
    <property type="match status" value="1"/>
</dbReference>
<dbReference type="GO" id="GO:0016757">
    <property type="term" value="F:glycosyltransferase activity"/>
    <property type="evidence" value="ECO:0007669"/>
    <property type="project" value="UniProtKB-KW"/>
</dbReference>
<reference evidence="5 6" key="1">
    <citation type="submission" date="2014-07" db="EMBL/GenBank/DDBJ databases">
        <title>Complete genome sequence of Corynebacterium atypicum DSM 44849: identifiction of the mycolic acid biosynthesis genes.</title>
        <authorList>
            <person name="Tippelt A."/>
            <person name="Mollmann S."/>
            <person name="Albersmeier A."/>
            <person name="Jaenicke S."/>
            <person name="Ruckert C."/>
            <person name="Tauch A."/>
        </authorList>
    </citation>
    <scope>NUCLEOTIDE SEQUENCE [LARGE SCALE GENOMIC DNA]</scope>
    <source>
        <strain evidence="5 6">R2070</strain>
    </source>
</reference>
<proteinExistence type="predicted"/>
<dbReference type="Gene3D" id="3.40.50.2000">
    <property type="entry name" value="Glycogen Phosphorylase B"/>
    <property type="match status" value="2"/>
</dbReference>
<evidence type="ECO:0000256" key="1">
    <source>
        <dbReference type="ARBA" id="ARBA00022676"/>
    </source>
</evidence>
<evidence type="ECO:0000259" key="3">
    <source>
        <dbReference type="Pfam" id="PF00534"/>
    </source>
</evidence>
<dbReference type="InterPro" id="IPR001296">
    <property type="entry name" value="Glyco_trans_1"/>
</dbReference>
<dbReference type="PANTHER" id="PTHR45947">
    <property type="entry name" value="SULFOQUINOVOSYL TRANSFERASE SQD2"/>
    <property type="match status" value="1"/>
</dbReference>
<dbReference type="InterPro" id="IPR028098">
    <property type="entry name" value="Glyco_trans_4-like_N"/>
</dbReference>
<dbReference type="SUPFAM" id="SSF53756">
    <property type="entry name" value="UDP-Glycosyltransferase/glycogen phosphorylase"/>
    <property type="match status" value="1"/>
</dbReference>
<keyword evidence="2" id="KW-0808">Transferase</keyword>
<feature type="domain" description="Glycosyl transferase family 1" evidence="3">
    <location>
        <begin position="183"/>
        <end position="359"/>
    </location>
</feature>
<dbReference type="EMBL" id="CP008944">
    <property type="protein sequence ID" value="AIG64444.1"/>
    <property type="molecule type" value="Genomic_DNA"/>
</dbReference>
<dbReference type="PANTHER" id="PTHR45947:SF3">
    <property type="entry name" value="SULFOQUINOVOSYL TRANSFERASE SQD2"/>
    <property type="match status" value="1"/>
</dbReference>
<dbReference type="CDD" id="cd03801">
    <property type="entry name" value="GT4_PimA-like"/>
    <property type="match status" value="1"/>
</dbReference>
<sequence length="382" mass="41400">MTRVLLVTNDFPPTIGGIQSYLRDFVERLDPREVVVFCSTQDPQAARRFDEAAEFSVYRWPRRVMLPTPAVAHEMRRIIAAESIDVVWFGAAAPLGLLAPAARSAGARRVIATTHGHEVGWAMLPGARQALRRVFRGADVVTFISAYTRNRLRKVLGATRVAHVPSGVSTRVFRPASARIRADTRARLGVGNDEPMAIVISRLVPRKGQDQLIRAWPQVRRRVPGARLVVVGGGRYGRTLNILKQRADRPSGATGAGIVMTGRLEQEAMRDALAASDVFAMPARTRFGGLDVEGLGIVYLEAQACGVPVIAGTSGGAPETVGEGCGQIVDGRDIEAIADALAAWLSNRRAASEAGRAGRAYVEREWTMEAMTLRLRHVLGLS</sequence>
<gene>
    <name evidence="5" type="ORF">CATYP_07435</name>
</gene>
<dbReference type="InterPro" id="IPR050194">
    <property type="entry name" value="Glycosyltransferase_grp1"/>
</dbReference>
<feature type="domain" description="Glycosyltransferase subfamily 4-like N-terminal" evidence="4">
    <location>
        <begin position="15"/>
        <end position="170"/>
    </location>
</feature>
<dbReference type="Pfam" id="PF13439">
    <property type="entry name" value="Glyco_transf_4"/>
    <property type="match status" value="1"/>
</dbReference>
<name>A0ABN4DDE6_9CORY</name>
<evidence type="ECO:0000256" key="2">
    <source>
        <dbReference type="ARBA" id="ARBA00022679"/>
    </source>
</evidence>
<accession>A0ABN4DDE6</accession>